<dbReference type="InterPro" id="IPR036249">
    <property type="entry name" value="Thioredoxin-like_sf"/>
</dbReference>
<dbReference type="Gene3D" id="3.40.30.10">
    <property type="entry name" value="Glutaredoxin"/>
    <property type="match status" value="1"/>
</dbReference>
<gene>
    <name evidence="3" type="ORF">ACFQWB_15735</name>
</gene>
<accession>A0ABW2V9B5</accession>
<dbReference type="SUPFAM" id="SSF52833">
    <property type="entry name" value="Thioredoxin-like"/>
    <property type="match status" value="1"/>
</dbReference>
<dbReference type="PRINTS" id="PR00421">
    <property type="entry name" value="THIOREDOXIN"/>
</dbReference>
<name>A0ABW2V9B5_9BACL</name>
<dbReference type="EMBL" id="JBHTGQ010000041">
    <property type="protein sequence ID" value="MFC7751370.1"/>
    <property type="molecule type" value="Genomic_DNA"/>
</dbReference>
<dbReference type="InterPro" id="IPR050553">
    <property type="entry name" value="Thioredoxin_ResA/DsbE_sf"/>
</dbReference>
<dbReference type="Pfam" id="PF00578">
    <property type="entry name" value="AhpC-TSA"/>
    <property type="match status" value="1"/>
</dbReference>
<organism evidence="3 4">
    <name type="scientific">Paenibacillus thermoaerophilus</name>
    <dbReference type="NCBI Taxonomy" id="1215385"/>
    <lineage>
        <taxon>Bacteria</taxon>
        <taxon>Bacillati</taxon>
        <taxon>Bacillota</taxon>
        <taxon>Bacilli</taxon>
        <taxon>Bacillales</taxon>
        <taxon>Paenibacillaceae</taxon>
        <taxon>Paenibacillus</taxon>
    </lineage>
</organism>
<proteinExistence type="predicted"/>
<feature type="domain" description="Thioredoxin" evidence="2">
    <location>
        <begin position="39"/>
        <end position="177"/>
    </location>
</feature>
<dbReference type="PANTHER" id="PTHR42852">
    <property type="entry name" value="THIOL:DISULFIDE INTERCHANGE PROTEIN DSBE"/>
    <property type="match status" value="1"/>
</dbReference>
<sequence length="178" mass="20362">MKRNIWVIATAFVLAGFAVYQHYSEQDEYLTASAFMAAPKTGYQAPPFELKGMDGRTYALNGKRDKPLLVNFWASWCGPCKSEAPDLQKLYAKYGDRIDFYGVNVTQVDKEKDARKFVEDYGIQFPVPMDKDGKVSQAYQVQAFPTTYLIDRNGVIRDAFYLLSPSELERRIKKIIES</sequence>
<dbReference type="PROSITE" id="PS51352">
    <property type="entry name" value="THIOREDOXIN_2"/>
    <property type="match status" value="1"/>
</dbReference>
<keyword evidence="1" id="KW-1015">Disulfide bond</keyword>
<reference evidence="4" key="1">
    <citation type="journal article" date="2019" name="Int. J. Syst. Evol. Microbiol.">
        <title>The Global Catalogue of Microorganisms (GCM) 10K type strain sequencing project: providing services to taxonomists for standard genome sequencing and annotation.</title>
        <authorList>
            <consortium name="The Broad Institute Genomics Platform"/>
            <consortium name="The Broad Institute Genome Sequencing Center for Infectious Disease"/>
            <person name="Wu L."/>
            <person name="Ma J."/>
        </authorList>
    </citation>
    <scope>NUCLEOTIDE SEQUENCE [LARGE SCALE GENOMIC DNA]</scope>
    <source>
        <strain evidence="4">JCM 18657</strain>
    </source>
</reference>
<dbReference type="PROSITE" id="PS00194">
    <property type="entry name" value="THIOREDOXIN_1"/>
    <property type="match status" value="1"/>
</dbReference>
<dbReference type="InterPro" id="IPR000866">
    <property type="entry name" value="AhpC/TSA"/>
</dbReference>
<dbReference type="RefSeq" id="WP_138788528.1">
    <property type="nucleotide sequence ID" value="NZ_JBHTGQ010000041.1"/>
</dbReference>
<keyword evidence="4" id="KW-1185">Reference proteome</keyword>
<comment type="caution">
    <text evidence="3">The sequence shown here is derived from an EMBL/GenBank/DDBJ whole genome shotgun (WGS) entry which is preliminary data.</text>
</comment>
<evidence type="ECO:0000313" key="4">
    <source>
        <dbReference type="Proteomes" id="UP001596528"/>
    </source>
</evidence>
<evidence type="ECO:0000259" key="2">
    <source>
        <dbReference type="PROSITE" id="PS51352"/>
    </source>
</evidence>
<evidence type="ECO:0000256" key="1">
    <source>
        <dbReference type="ARBA" id="ARBA00023157"/>
    </source>
</evidence>
<protein>
    <submittedName>
        <fullName evidence="3">TlpA family protein disulfide reductase</fullName>
    </submittedName>
</protein>
<dbReference type="InterPro" id="IPR013766">
    <property type="entry name" value="Thioredoxin_domain"/>
</dbReference>
<dbReference type="CDD" id="cd02966">
    <property type="entry name" value="TlpA_like_family"/>
    <property type="match status" value="1"/>
</dbReference>
<dbReference type="Proteomes" id="UP001596528">
    <property type="component" value="Unassembled WGS sequence"/>
</dbReference>
<dbReference type="PANTHER" id="PTHR42852:SF1">
    <property type="entry name" value="THIOREDOXIN-LIKE PROTEIN YNEN"/>
    <property type="match status" value="1"/>
</dbReference>
<evidence type="ECO:0000313" key="3">
    <source>
        <dbReference type="EMBL" id="MFC7751370.1"/>
    </source>
</evidence>
<dbReference type="InterPro" id="IPR017937">
    <property type="entry name" value="Thioredoxin_CS"/>
</dbReference>